<feature type="domain" description="GCVT N-terminal" evidence="1">
    <location>
        <begin position="21"/>
        <end position="269"/>
    </location>
</feature>
<dbReference type="InterPro" id="IPR027266">
    <property type="entry name" value="TrmE/GcvT-like"/>
</dbReference>
<gene>
    <name evidence="2" type="ORF">METZ01_LOCUS220009</name>
</gene>
<organism evidence="2">
    <name type="scientific">marine metagenome</name>
    <dbReference type="NCBI Taxonomy" id="408172"/>
    <lineage>
        <taxon>unclassified sequences</taxon>
        <taxon>metagenomes</taxon>
        <taxon>ecological metagenomes</taxon>
    </lineage>
</organism>
<evidence type="ECO:0000259" key="1">
    <source>
        <dbReference type="Pfam" id="PF01571"/>
    </source>
</evidence>
<evidence type="ECO:0000313" key="2">
    <source>
        <dbReference type="EMBL" id="SVB67155.1"/>
    </source>
</evidence>
<dbReference type="EMBL" id="UINC01052153">
    <property type="protein sequence ID" value="SVB67155.1"/>
    <property type="molecule type" value="Genomic_DNA"/>
</dbReference>
<protein>
    <recommendedName>
        <fullName evidence="1">GCVT N-terminal domain-containing protein</fullName>
    </recommendedName>
</protein>
<sequence>MIKKGAASTHRIRSTPFTSRVEAAGVTSYTAYNHMLLPTVFESLEADYEHLVRYVQLWDVSCQRQVELRGPDAARLAQLLTPRDLRKTASLQGKYAPLCDETGAILNDPIIIKLEDERWWISIADADIKLWAKGIAYGMGLDVKVFEPDVWPLAVQGPLAEELMTRVFGADVRGIRFFRGRWLKFQGTEMLVMRSGWSKQGGFEIFLNDFSLGEALWDELAIRGEALKVRAGCPNQIERLESGLLSYGGDMNEDNNPFEGGLEQYVDLDAEIESISLPALKRLHGKHKNLLTGIAFPKVVDVPRLVFIEEGRVVGRVTAQVWSPKYQQFIMFAMMERERVEASAEISVDGVTGSFVPLVCEY</sequence>
<accession>A0A382FX65</accession>
<dbReference type="InterPro" id="IPR006222">
    <property type="entry name" value="GCVT_N"/>
</dbReference>
<dbReference type="AlphaFoldDB" id="A0A382FX65"/>
<dbReference type="NCBIfam" id="NF009133">
    <property type="entry name" value="PRK12486.1"/>
    <property type="match status" value="1"/>
</dbReference>
<name>A0A382FX65_9ZZZZ</name>
<dbReference type="PANTHER" id="PTHR43757:SF2">
    <property type="entry name" value="AMINOMETHYLTRANSFERASE, MITOCHONDRIAL"/>
    <property type="match status" value="1"/>
</dbReference>
<dbReference type="PIRSF" id="PIRSF006487">
    <property type="entry name" value="GcvT"/>
    <property type="match status" value="1"/>
</dbReference>
<dbReference type="SUPFAM" id="SSF103025">
    <property type="entry name" value="Folate-binding domain"/>
    <property type="match status" value="1"/>
</dbReference>
<dbReference type="Gene3D" id="3.30.1360.120">
    <property type="entry name" value="Probable tRNA modification gtpase trme, domain 1"/>
    <property type="match status" value="1"/>
</dbReference>
<proteinExistence type="predicted"/>
<dbReference type="PANTHER" id="PTHR43757">
    <property type="entry name" value="AMINOMETHYLTRANSFERASE"/>
    <property type="match status" value="1"/>
</dbReference>
<reference evidence="2" key="1">
    <citation type="submission" date="2018-05" db="EMBL/GenBank/DDBJ databases">
        <authorList>
            <person name="Lanie J.A."/>
            <person name="Ng W.-L."/>
            <person name="Kazmierczak K.M."/>
            <person name="Andrzejewski T.M."/>
            <person name="Davidsen T.M."/>
            <person name="Wayne K.J."/>
            <person name="Tettelin H."/>
            <person name="Glass J.I."/>
            <person name="Rusch D."/>
            <person name="Podicherti R."/>
            <person name="Tsui H.-C.T."/>
            <person name="Winkler M.E."/>
        </authorList>
    </citation>
    <scope>NUCLEOTIDE SEQUENCE</scope>
</reference>
<dbReference type="InterPro" id="IPR028896">
    <property type="entry name" value="GcvT/YgfZ/DmdA"/>
</dbReference>
<dbReference type="Pfam" id="PF01571">
    <property type="entry name" value="GCV_T"/>
    <property type="match status" value="1"/>
</dbReference>